<dbReference type="RefSeq" id="WP_080064049.1">
    <property type="nucleotide sequence ID" value="NZ_MZGX01000008.1"/>
</dbReference>
<reference evidence="1 2" key="1">
    <citation type="submission" date="2017-03" db="EMBL/GenBank/DDBJ databases">
        <title>Genome sequence of Clostridium hungatei DSM 14427.</title>
        <authorList>
            <person name="Poehlein A."/>
            <person name="Daniel R."/>
        </authorList>
    </citation>
    <scope>NUCLEOTIDE SEQUENCE [LARGE SCALE GENOMIC DNA]</scope>
    <source>
        <strain evidence="1 2">DSM 14427</strain>
    </source>
</reference>
<gene>
    <name evidence="1" type="ORF">CLHUN_16050</name>
</gene>
<dbReference type="Proteomes" id="UP000191554">
    <property type="component" value="Unassembled WGS sequence"/>
</dbReference>
<dbReference type="SUPFAM" id="SSF53448">
    <property type="entry name" value="Nucleotide-diphospho-sugar transferases"/>
    <property type="match status" value="1"/>
</dbReference>
<keyword evidence="2" id="KW-1185">Reference proteome</keyword>
<evidence type="ECO:0000313" key="1">
    <source>
        <dbReference type="EMBL" id="OPX44611.1"/>
    </source>
</evidence>
<name>A0A1V4SN10_RUMHU</name>
<dbReference type="EMBL" id="MZGX01000008">
    <property type="protein sequence ID" value="OPX44611.1"/>
    <property type="molecule type" value="Genomic_DNA"/>
</dbReference>
<protein>
    <submittedName>
        <fullName evidence="1">Uncharacterized protein</fullName>
    </submittedName>
</protein>
<sequence>MKKDIKLGIGFATGRKSFQTILKTNIYNWRECGLTDKENITLNLFVAYDLKYSNTRASDYTNMNQKLLDLIDGTCFIGSGLLQREIEELHSNGILSKAETKLFFTSGYAAKRNSILYFALKNHMDYLIFLDDDEYPMAVTNSRTTALWGGQHVLMTHLRHIGNADITYGHHCGYISPIPQIAFDATLTEGDFQLFIEAISNDIVHWEKVKAVMENGGVTYADKGILITEAAEEVKEINGAKFISGSNLCINMTTPARVHPFYNPPKARGEDTFLSTCLSENKVLRVPCYTFHDAFSFYRPLMNGVLPISLQKINTDSAAVVTRFYKACIGWIRYKPLLLYITNPDQYDVKIAEMRKKLSSTLPKICKYFNNSDFMKVFDELDYYHLNVQAHHRDFIATQQIWIKLTKYLTT</sequence>
<evidence type="ECO:0000313" key="2">
    <source>
        <dbReference type="Proteomes" id="UP000191554"/>
    </source>
</evidence>
<dbReference type="OrthoDB" id="39946at2"/>
<dbReference type="AlphaFoldDB" id="A0A1V4SN10"/>
<comment type="caution">
    <text evidence="1">The sequence shown here is derived from an EMBL/GenBank/DDBJ whole genome shotgun (WGS) entry which is preliminary data.</text>
</comment>
<dbReference type="InterPro" id="IPR029044">
    <property type="entry name" value="Nucleotide-diphossugar_trans"/>
</dbReference>
<accession>A0A1V4SN10</accession>
<proteinExistence type="predicted"/>
<organism evidence="1 2">
    <name type="scientific">Ruminiclostridium hungatei</name>
    <name type="common">Clostridium hungatei</name>
    <dbReference type="NCBI Taxonomy" id="48256"/>
    <lineage>
        <taxon>Bacteria</taxon>
        <taxon>Bacillati</taxon>
        <taxon>Bacillota</taxon>
        <taxon>Clostridia</taxon>
        <taxon>Eubacteriales</taxon>
        <taxon>Oscillospiraceae</taxon>
        <taxon>Ruminiclostridium</taxon>
    </lineage>
</organism>